<name>A0ABT3GLP9_9BACT</name>
<dbReference type="RefSeq" id="WP_264488506.1">
    <property type="nucleotide sequence ID" value="NZ_JAPDDT010000008.1"/>
</dbReference>
<dbReference type="EMBL" id="JAPDDT010000008">
    <property type="protein sequence ID" value="MCW1924396.1"/>
    <property type="molecule type" value="Genomic_DNA"/>
</dbReference>
<evidence type="ECO:0000313" key="2">
    <source>
        <dbReference type="Proteomes" id="UP001320876"/>
    </source>
</evidence>
<comment type="caution">
    <text evidence="1">The sequence shown here is derived from an EMBL/GenBank/DDBJ whole genome shotgun (WGS) entry which is preliminary data.</text>
</comment>
<proteinExistence type="predicted"/>
<evidence type="ECO:0008006" key="3">
    <source>
        <dbReference type="Google" id="ProtNLM"/>
    </source>
</evidence>
<organism evidence="1 2">
    <name type="scientific">Luteolibacter arcticus</name>
    <dbReference type="NCBI Taxonomy" id="1581411"/>
    <lineage>
        <taxon>Bacteria</taxon>
        <taxon>Pseudomonadati</taxon>
        <taxon>Verrucomicrobiota</taxon>
        <taxon>Verrucomicrobiia</taxon>
        <taxon>Verrucomicrobiales</taxon>
        <taxon>Verrucomicrobiaceae</taxon>
        <taxon>Luteolibacter</taxon>
    </lineage>
</organism>
<gene>
    <name evidence="1" type="ORF">OKA05_17650</name>
</gene>
<keyword evidence="2" id="KW-1185">Reference proteome</keyword>
<protein>
    <recommendedName>
        <fullName evidence="3">Zorya protein ZorC EH domain-containing protein</fullName>
    </recommendedName>
</protein>
<dbReference type="Proteomes" id="UP001320876">
    <property type="component" value="Unassembled WGS sequence"/>
</dbReference>
<sequence>MLKDESPDLKGVAAEALATLDQPEDAPRLADLLDDSTESTPILARDQTGFASFTISDLRGDGTEAPKDSLDWSRRWQQRTVALYAQDGLKLLTGREFPDKAAFDQWWKRNAEARHCLWYWQLRLQRSMDEVDYRPDLGSDPTEQMKQVAAARIPVARQILGELKQLPPEVEAKVRLLAASNRAGGAPITGSEDTFWPEPPELRLKADRLLDLLERKNLWDDVDWNAEHYNLLAERLGLWAHVLFKPQHVNRLRAALKRERNELWWSGQAALIIGISRLHPAAKEGSPDEADTRDGILRDAAQHETDLFVRSYCAMELVRVGLPGNAGFLRELSFKPNKDSGSPDVMKGILQELARPPLSVEKRHLLADIVLDDRFKDSLTRFNKNMGDDMNRNYAIWAINVQAGRTVITAEQTSALVDPATSAAALEKVKADIKLLLEKP</sequence>
<evidence type="ECO:0000313" key="1">
    <source>
        <dbReference type="EMBL" id="MCW1924396.1"/>
    </source>
</evidence>
<accession>A0ABT3GLP9</accession>
<reference evidence="1 2" key="1">
    <citation type="submission" date="2022-10" db="EMBL/GenBank/DDBJ databases">
        <title>Luteolibacter arcticus strain CCTCC AB 2014275, whole genome shotgun sequencing project.</title>
        <authorList>
            <person name="Zhao G."/>
            <person name="Shen L."/>
        </authorList>
    </citation>
    <scope>NUCLEOTIDE SEQUENCE [LARGE SCALE GENOMIC DNA]</scope>
    <source>
        <strain evidence="1 2">CCTCC AB 2014275</strain>
    </source>
</reference>